<evidence type="ECO:0000256" key="5">
    <source>
        <dbReference type="SAM" id="SignalP"/>
    </source>
</evidence>
<dbReference type="InterPro" id="IPR016035">
    <property type="entry name" value="Acyl_Trfase/lysoPLipase"/>
</dbReference>
<evidence type="ECO:0000256" key="4">
    <source>
        <dbReference type="PROSITE-ProRule" id="PRU01161"/>
    </source>
</evidence>
<keyword evidence="2 4" id="KW-0442">Lipid degradation</keyword>
<feature type="short sequence motif" description="DGA/G" evidence="4">
    <location>
        <begin position="210"/>
        <end position="212"/>
    </location>
</feature>
<keyword evidence="8" id="KW-1185">Reference proteome</keyword>
<name>A0ABX7XGQ8_9FLAO</name>
<evidence type="ECO:0000256" key="1">
    <source>
        <dbReference type="ARBA" id="ARBA00022801"/>
    </source>
</evidence>
<dbReference type="PANTHER" id="PTHR14226:SF76">
    <property type="entry name" value="NTE FAMILY PROTEIN RSSA"/>
    <property type="match status" value="1"/>
</dbReference>
<dbReference type="InterPro" id="IPR050301">
    <property type="entry name" value="NTE"/>
</dbReference>
<proteinExistence type="predicted"/>
<accession>A0ABX7XGQ8</accession>
<dbReference type="Gene3D" id="3.40.1090.10">
    <property type="entry name" value="Cytosolic phospholipase A2 catalytic domain"/>
    <property type="match status" value="2"/>
</dbReference>
<dbReference type="Proteomes" id="UP000672011">
    <property type="component" value="Chromosome"/>
</dbReference>
<organism evidence="7 8">
    <name type="scientific">Faecalibacter bovis</name>
    <dbReference type="NCBI Taxonomy" id="2898187"/>
    <lineage>
        <taxon>Bacteria</taxon>
        <taxon>Pseudomonadati</taxon>
        <taxon>Bacteroidota</taxon>
        <taxon>Flavobacteriia</taxon>
        <taxon>Flavobacteriales</taxon>
        <taxon>Weeksellaceae</taxon>
        <taxon>Faecalibacter</taxon>
    </lineage>
</organism>
<feature type="active site" description="Nucleophile" evidence="4">
    <location>
        <position position="66"/>
    </location>
</feature>
<dbReference type="EMBL" id="CP072842">
    <property type="protein sequence ID" value="QTV07042.1"/>
    <property type="molecule type" value="Genomic_DNA"/>
</dbReference>
<reference evidence="8" key="2">
    <citation type="submission" date="2021-04" db="EMBL/GenBank/DDBJ databases">
        <title>Taxonomy of Flavobacteriaceae bacterium ZY171143.</title>
        <authorList>
            <person name="Li F."/>
        </authorList>
    </citation>
    <scope>NUCLEOTIDE SEQUENCE [LARGE SCALE GENOMIC DNA]</scope>
    <source>
        <strain evidence="8">ZY171143</strain>
    </source>
</reference>
<keyword evidence="3 4" id="KW-0443">Lipid metabolism</keyword>
<feature type="active site" description="Proton acceptor" evidence="4">
    <location>
        <position position="210"/>
    </location>
</feature>
<reference evidence="7 8" key="1">
    <citation type="journal article" date="2021" name="Int. J. Syst. Evol. Microbiol.">
        <title>Faecalibacter bovis sp. nov., isolated from cow faeces.</title>
        <authorList>
            <person name="Li F."/>
            <person name="Zhao W."/>
            <person name="Hong Q."/>
            <person name="Shao Q."/>
            <person name="Song J."/>
            <person name="Yang S."/>
        </authorList>
    </citation>
    <scope>NUCLEOTIDE SEQUENCE [LARGE SCALE GENOMIC DNA]</scope>
    <source>
        <strain evidence="7 8">ZY171143</strain>
    </source>
</reference>
<evidence type="ECO:0000256" key="2">
    <source>
        <dbReference type="ARBA" id="ARBA00022963"/>
    </source>
</evidence>
<dbReference type="CDD" id="cd07205">
    <property type="entry name" value="Pat_PNPLA6_PNPLA7_NTE1_like"/>
    <property type="match status" value="1"/>
</dbReference>
<dbReference type="InterPro" id="IPR043864">
    <property type="entry name" value="Omp85-like_dom"/>
</dbReference>
<dbReference type="PROSITE" id="PS51635">
    <property type="entry name" value="PNPLA"/>
    <property type="match status" value="1"/>
</dbReference>
<feature type="domain" description="PNPLA" evidence="6">
    <location>
        <begin position="33"/>
        <end position="223"/>
    </location>
</feature>
<dbReference type="Gene3D" id="3.10.20.310">
    <property type="entry name" value="membrane protein fhac"/>
    <property type="match status" value="1"/>
</dbReference>
<feature type="chain" id="PRO_5045108632" evidence="5">
    <location>
        <begin position="20"/>
        <end position="738"/>
    </location>
</feature>
<sequence length="738" mass="84068">MKLKKFLITVLFVPIVNFAQDSIQQNTRPKVGVVLSGGGAKGYAHIGALKKIEEAGIKIDYIGGTSMGAIVGGLYAAGYSPNELEIIIKELDLTSLIINEKTRQDIPYFEKANSEKYILDLPFNNFKLTIPQAVSSGQGPLDLLTYLFRHVHHIKDFSQLPTPFVCIATNIETGEEIILKEGFLPLAVLASGAYPSMIKPVKIKDKLLIDGGVLNNFPVKEVKDMGADIIIGVDLQDPLKKQDELSSATDILQQIIKFNMESKSDEQRKLVDLMIQPDTEGFNVASFADIKPILERGITAAELKFDQLKQIAALQGNQPNDRKSLDLKEYILIRDVKVNGAEKYNLNYLEGKLKIKSPQLASFKEIQEGINRLYSSGNFSKVDYKLIQEKENEFMLELTITENPIKQKIRFGLHYDDFFKTGLLINYTSKNTVFKNSTLSTDFVIGDYMRYNINYYIDNGYLPSFGIRSRMHRFNKEVNLSETRSPEYPNLNELNYTFNDFVNQVYLQSTLKERYAIGIGLEHQYIELYTRNVIETDNFPFAVNDKGNYFKAYAYIGADSRNNPNFASRGLMFASSIKYIFDSNVKDFEKIYEFEADLEKNFHINNFLSYRFTANFGTFFNGNNTNAQKFIVGGYVQQRFLNYTKFYGLPFATALGNNKLVLGSEVQFKILKNHYAGVLMNLANVEDRFEHLQLTKFKYSGYGIKYGYDSPLGPINFIWAYSPHTEKGLFNLSLGYWF</sequence>
<feature type="signal peptide" evidence="5">
    <location>
        <begin position="1"/>
        <end position="19"/>
    </location>
</feature>
<dbReference type="Pfam" id="PF01734">
    <property type="entry name" value="Patatin"/>
    <property type="match status" value="1"/>
</dbReference>
<evidence type="ECO:0000313" key="8">
    <source>
        <dbReference type="Proteomes" id="UP000672011"/>
    </source>
</evidence>
<dbReference type="InterPro" id="IPR002641">
    <property type="entry name" value="PNPLA_dom"/>
</dbReference>
<gene>
    <name evidence="7" type="ORF">J9309_05020</name>
</gene>
<protein>
    <submittedName>
        <fullName evidence="7">Patatin-like phospholipase family protein</fullName>
    </submittedName>
</protein>
<feature type="short sequence motif" description="GXSXG" evidence="4">
    <location>
        <begin position="64"/>
        <end position="68"/>
    </location>
</feature>
<dbReference type="PANTHER" id="PTHR14226">
    <property type="entry name" value="NEUROPATHY TARGET ESTERASE/SWISS CHEESE D.MELANOGASTER"/>
    <property type="match status" value="1"/>
</dbReference>
<keyword evidence="5" id="KW-0732">Signal</keyword>
<dbReference type="SUPFAM" id="SSF52151">
    <property type="entry name" value="FabD/lysophospholipase-like"/>
    <property type="match status" value="1"/>
</dbReference>
<evidence type="ECO:0000256" key="3">
    <source>
        <dbReference type="ARBA" id="ARBA00023098"/>
    </source>
</evidence>
<keyword evidence="1 4" id="KW-0378">Hydrolase</keyword>
<dbReference type="Pfam" id="PF19143">
    <property type="entry name" value="Omp85_2"/>
    <property type="match status" value="1"/>
</dbReference>
<evidence type="ECO:0000259" key="6">
    <source>
        <dbReference type="PROSITE" id="PS51635"/>
    </source>
</evidence>
<evidence type="ECO:0000313" key="7">
    <source>
        <dbReference type="EMBL" id="QTV07042.1"/>
    </source>
</evidence>
<feature type="short sequence motif" description="GXGXXG" evidence="4">
    <location>
        <begin position="37"/>
        <end position="42"/>
    </location>
</feature>